<dbReference type="PANTHER" id="PTHR12233">
    <property type="entry name" value="VACUOLAR PROTEIN SORTING 26 RELATED"/>
    <property type="match status" value="1"/>
</dbReference>
<keyword evidence="2" id="KW-0813">Transport</keyword>
<evidence type="ECO:0000256" key="2">
    <source>
        <dbReference type="ARBA" id="ARBA00022448"/>
    </source>
</evidence>
<dbReference type="Gene3D" id="2.60.40.640">
    <property type="match status" value="2"/>
</dbReference>
<dbReference type="Pfam" id="PF03643">
    <property type="entry name" value="Vps26"/>
    <property type="match status" value="1"/>
</dbReference>
<dbReference type="FunFam" id="2.60.40.640:FF:000001">
    <property type="entry name" value="Vacuolar protein sorting-associated protein 26A"/>
    <property type="match status" value="1"/>
</dbReference>
<comment type="similarity">
    <text evidence="1">Belongs to the VPS26 family.</text>
</comment>
<keyword evidence="6" id="KW-1185">Reference proteome</keyword>
<dbReference type="InterPro" id="IPR028934">
    <property type="entry name" value="Vps26-related"/>
</dbReference>
<keyword evidence="3" id="KW-0653">Protein transport</keyword>
<reference evidence="5" key="1">
    <citation type="submission" date="2021-02" db="EMBL/GenBank/DDBJ databases">
        <authorList>
            <person name="Nowell W R."/>
        </authorList>
    </citation>
    <scope>NUCLEOTIDE SEQUENCE</scope>
    <source>
        <strain evidence="5">Ploen Becks lab</strain>
    </source>
</reference>
<dbReference type="FunFam" id="2.60.40.640:FF:000015">
    <property type="entry name" value="Vacuolar protein sorting-associated protein 26"/>
    <property type="match status" value="1"/>
</dbReference>
<sequence>MSLFGFGPGCDIDFELNRSGNRKQVEVIEDGKKIEQLVYYDGEDVGGTIHFKLKKPGAKIEHQGIRLEFIGQVEMYYDRSNHHVFTTLSKFLAYPGEITENFSIDFNFPSVDKPHESYNGANVKLRYFLRVTIIRRFSNITKEEDIFVHTLSAYPESNSSIKMEVGIEDCLHIEFEYNKSKYHLRDAIIGKIYFLLVRIKVKYMELAIIKREIIGDNAQNETETVAKYEIMDGAPVKGESIPIRLFLGPYDLTPTMRDVQKKFSVKYYLNLVLVDEEERRYFKQQEIVLWRKADMYKSKQERSDQMQVYESAQDQLRNQLEKQHISDGQNKNKIANNRVRHDENGDLLNNGDDSDDEEE</sequence>
<accession>A0A814CF78</accession>
<protein>
    <submittedName>
        <fullName evidence="5">Uncharacterized protein</fullName>
    </submittedName>
</protein>
<dbReference type="GO" id="GO:0030904">
    <property type="term" value="C:retromer complex"/>
    <property type="evidence" value="ECO:0007669"/>
    <property type="project" value="UniProtKB-ARBA"/>
</dbReference>
<organism evidence="5 6">
    <name type="scientific">Brachionus calyciflorus</name>
    <dbReference type="NCBI Taxonomy" id="104777"/>
    <lineage>
        <taxon>Eukaryota</taxon>
        <taxon>Metazoa</taxon>
        <taxon>Spiralia</taxon>
        <taxon>Gnathifera</taxon>
        <taxon>Rotifera</taxon>
        <taxon>Eurotatoria</taxon>
        <taxon>Monogononta</taxon>
        <taxon>Pseudotrocha</taxon>
        <taxon>Ploima</taxon>
        <taxon>Brachionidae</taxon>
        <taxon>Brachionus</taxon>
    </lineage>
</organism>
<evidence type="ECO:0000256" key="3">
    <source>
        <dbReference type="ARBA" id="ARBA00022927"/>
    </source>
</evidence>
<proteinExistence type="inferred from homology"/>
<feature type="region of interest" description="Disordered" evidence="4">
    <location>
        <begin position="321"/>
        <end position="359"/>
    </location>
</feature>
<dbReference type="OrthoDB" id="3821113at2759"/>
<evidence type="ECO:0000256" key="4">
    <source>
        <dbReference type="SAM" id="MobiDB-lite"/>
    </source>
</evidence>
<dbReference type="EMBL" id="CAJNOC010002626">
    <property type="protein sequence ID" value="CAF0943609.1"/>
    <property type="molecule type" value="Genomic_DNA"/>
</dbReference>
<dbReference type="GO" id="GO:0006886">
    <property type="term" value="P:intracellular protein transport"/>
    <property type="evidence" value="ECO:0007669"/>
    <property type="project" value="InterPro"/>
</dbReference>
<comment type="caution">
    <text evidence="5">The sequence shown here is derived from an EMBL/GenBank/DDBJ whole genome shotgun (WGS) entry which is preliminary data.</text>
</comment>
<name>A0A814CF78_9BILA</name>
<dbReference type="InterPro" id="IPR014752">
    <property type="entry name" value="Arrestin-like_C"/>
</dbReference>
<feature type="compositionally biased region" description="Polar residues" evidence="4">
    <location>
        <begin position="326"/>
        <end position="335"/>
    </location>
</feature>
<evidence type="ECO:0000313" key="5">
    <source>
        <dbReference type="EMBL" id="CAF0943609.1"/>
    </source>
</evidence>
<dbReference type="AlphaFoldDB" id="A0A814CF78"/>
<evidence type="ECO:0000256" key="1">
    <source>
        <dbReference type="ARBA" id="ARBA00009100"/>
    </source>
</evidence>
<dbReference type="Proteomes" id="UP000663879">
    <property type="component" value="Unassembled WGS sequence"/>
</dbReference>
<gene>
    <name evidence="5" type="ORF">OXX778_LOCUS13558</name>
</gene>
<evidence type="ECO:0000313" key="6">
    <source>
        <dbReference type="Proteomes" id="UP000663879"/>
    </source>
</evidence>